<evidence type="ECO:0000256" key="11">
    <source>
        <dbReference type="ARBA" id="ARBA00022827"/>
    </source>
</evidence>
<comment type="cofactor">
    <cofactor evidence="1">
        <name>siroheme</name>
        <dbReference type="ChEBI" id="CHEBI:60052"/>
    </cofactor>
</comment>
<dbReference type="PRINTS" id="PR00411">
    <property type="entry name" value="PNDRDTASEI"/>
</dbReference>
<dbReference type="Pfam" id="PF01077">
    <property type="entry name" value="NIR_SIR"/>
    <property type="match status" value="1"/>
</dbReference>
<dbReference type="NCBIfam" id="NF011565">
    <property type="entry name" value="PRK14989.1"/>
    <property type="match status" value="1"/>
</dbReference>
<evidence type="ECO:0000256" key="17">
    <source>
        <dbReference type="PIRNR" id="PIRNR037149"/>
    </source>
</evidence>
<keyword evidence="7" id="KW-0349">Heme</keyword>
<keyword evidence="24" id="KW-1185">Reference proteome</keyword>
<dbReference type="InterPro" id="IPR036136">
    <property type="entry name" value="Nit/Sulf_reduc_fer-like_dom_sf"/>
</dbReference>
<feature type="domain" description="Nitrite/sulphite reductase 4Fe-4S" evidence="18">
    <location>
        <begin position="631"/>
        <end position="763"/>
    </location>
</feature>
<evidence type="ECO:0000259" key="18">
    <source>
        <dbReference type="Pfam" id="PF01077"/>
    </source>
</evidence>
<evidence type="ECO:0000256" key="4">
    <source>
        <dbReference type="ARBA" id="ARBA00005096"/>
    </source>
</evidence>
<comment type="pathway">
    <text evidence="4">Nitrogen metabolism; nitrate reduction (assimilation).</text>
</comment>
<dbReference type="Pfam" id="PF18267">
    <property type="entry name" value="Rubredoxin_C"/>
    <property type="match status" value="1"/>
</dbReference>
<evidence type="ECO:0000256" key="7">
    <source>
        <dbReference type="ARBA" id="ARBA00022617"/>
    </source>
</evidence>
<evidence type="ECO:0000256" key="9">
    <source>
        <dbReference type="ARBA" id="ARBA00022714"/>
    </source>
</evidence>
<evidence type="ECO:0000256" key="15">
    <source>
        <dbReference type="ARBA" id="ARBA00023063"/>
    </source>
</evidence>
<dbReference type="Gene3D" id="3.30.390.30">
    <property type="match status" value="1"/>
</dbReference>
<dbReference type="InterPro" id="IPR017121">
    <property type="entry name" value="Nitrite_Rdtase_lsu"/>
</dbReference>
<organism evidence="23 24">
    <name type="scientific">Rubritalea halochordaticola</name>
    <dbReference type="NCBI Taxonomy" id="714537"/>
    <lineage>
        <taxon>Bacteria</taxon>
        <taxon>Pseudomonadati</taxon>
        <taxon>Verrucomicrobiota</taxon>
        <taxon>Verrucomicrobiia</taxon>
        <taxon>Verrucomicrobiales</taxon>
        <taxon>Rubritaleaceae</taxon>
        <taxon>Rubritalea</taxon>
    </lineage>
</organism>
<sequence length="844" mass="91887">MSEAKERIVVIGNGMVGYKFCERLISKDTNKRFQIVTFCEEPRPAYDRVHLSEYFAGKTAEDLSMAKLEWYQQNEIELYIGEQATRIDREGKRVITATGKVVTYDKLVLATGSSAFVPPVPGIDKEGVFVYRTIEDLDAIKTYAENSKTCAVIGGGLLGLEAAKAAQDLGLKTHVVEFAPRLMPRQLDNAGGNLLKDIIEDRGIEVHLSKATKNIAGKDRVREMEFADDSSLGVDMIIVSAGIRPRDELAREAGLKVGERGGIEVDSYLLTSDPNIFAIGECALYGGMIYGLVAPGYQMADAVSDLLTGKDASFEGADMSTKLKLIGTDVASFGSIEAPEGSGAREIVINDPHAKLYKKLVISNDGKKLLGGILVGDASAYGSLLQMYQNEIVLPPEPIQLILPASDGAPVGMGPADLPDSAQICSCEAVTKGQICSAIEGGCSSVGELKACTKAGTGCGGCVPLLTDLFKAKMKESGVEVSNNLCEHFAHSRTDLYQIVRATGITTFDELISKHGNGKLGCETCKPAVGSILASVHNDPILNHTPLQDTNDAFLANIQQDGTYSIIPRIPGGEITPEKLIVIGQVAQKYKLYMKLTGGQRIDLLGARVHQLPLIWKELVDAGFESGHAYGKALRTVKSCVGSTWCRFGVQDSTTLAIDIEKRYRGIRSPHKIKSAVSGCARECAEARSKDFGIIATEKGWNLYVCGNGGMNPRHADLFATDIDRETLIKYIDRFLMYYIKTADKLERTSTWMTKLEGGLQHLQDVVIHDSLGIATELESQMQHLINTYECEWKNAIDDPEKLKRFKAFSNTEDTDETVKFVDVRGQICPARLNEATEQEPVNA</sequence>
<dbReference type="Pfam" id="PF04324">
    <property type="entry name" value="Fer2_BFD"/>
    <property type="match status" value="1"/>
</dbReference>
<evidence type="ECO:0000256" key="2">
    <source>
        <dbReference type="ARBA" id="ARBA00001966"/>
    </source>
</evidence>
<keyword evidence="11 17" id="KW-0274">FAD</keyword>
<dbReference type="Pfam" id="PF03460">
    <property type="entry name" value="NIR_SIR_ferr"/>
    <property type="match status" value="1"/>
</dbReference>
<feature type="domain" description="FAD/NAD(P)-binding" evidence="21">
    <location>
        <begin position="7"/>
        <end position="287"/>
    </location>
</feature>
<evidence type="ECO:0000313" key="23">
    <source>
        <dbReference type="EMBL" id="GAA5494762.1"/>
    </source>
</evidence>
<evidence type="ECO:0000256" key="12">
    <source>
        <dbReference type="ARBA" id="ARBA00023002"/>
    </source>
</evidence>
<keyword evidence="9" id="KW-0001">2Fe-2S</keyword>
<evidence type="ECO:0000256" key="14">
    <source>
        <dbReference type="ARBA" id="ARBA00023014"/>
    </source>
</evidence>
<dbReference type="EMBL" id="BAABRL010000002">
    <property type="protein sequence ID" value="GAA5494762.1"/>
    <property type="molecule type" value="Genomic_DNA"/>
</dbReference>
<evidence type="ECO:0000259" key="22">
    <source>
        <dbReference type="Pfam" id="PF18267"/>
    </source>
</evidence>
<keyword evidence="8 17" id="KW-0285">Flavoprotein</keyword>
<dbReference type="InterPro" id="IPR012744">
    <property type="entry name" value="Nitri_red_NirB"/>
</dbReference>
<evidence type="ECO:0000256" key="3">
    <source>
        <dbReference type="ARBA" id="ARBA00001974"/>
    </source>
</evidence>
<dbReference type="InterPro" id="IPR007419">
    <property type="entry name" value="BFD-like_2Fe2S-bd_dom"/>
</dbReference>
<name>A0ABP9V0D1_9BACT</name>
<evidence type="ECO:0000313" key="24">
    <source>
        <dbReference type="Proteomes" id="UP001424741"/>
    </source>
</evidence>
<comment type="cofactor">
    <cofactor evidence="2">
        <name>[4Fe-4S] cluster</name>
        <dbReference type="ChEBI" id="CHEBI:49883"/>
    </cofactor>
</comment>
<evidence type="ECO:0000256" key="13">
    <source>
        <dbReference type="ARBA" id="ARBA00023004"/>
    </source>
</evidence>
<evidence type="ECO:0000259" key="21">
    <source>
        <dbReference type="Pfam" id="PF07992"/>
    </source>
</evidence>
<accession>A0ABP9V0D1</accession>
<keyword evidence="12" id="KW-0560">Oxidoreductase</keyword>
<dbReference type="SUPFAM" id="SSF55124">
    <property type="entry name" value="Nitrite/Sulfite reductase N-terminal domain-like"/>
    <property type="match status" value="1"/>
</dbReference>
<feature type="domain" description="Nitrite/Sulfite reductase ferredoxin-like" evidence="19">
    <location>
        <begin position="559"/>
        <end position="620"/>
    </location>
</feature>
<dbReference type="Gene3D" id="3.30.413.10">
    <property type="entry name" value="Sulfite Reductase Hemoprotein, domain 1"/>
    <property type="match status" value="1"/>
</dbReference>
<evidence type="ECO:0000256" key="8">
    <source>
        <dbReference type="ARBA" id="ARBA00022630"/>
    </source>
</evidence>
<reference evidence="23 24" key="1">
    <citation type="submission" date="2024-02" db="EMBL/GenBank/DDBJ databases">
        <title>Rubritalea halochordaticola NBRC 107102.</title>
        <authorList>
            <person name="Ichikawa N."/>
            <person name="Katano-Makiyama Y."/>
            <person name="Hidaka K."/>
        </authorList>
    </citation>
    <scope>NUCLEOTIDE SEQUENCE [LARGE SCALE GENOMIC DNA]</scope>
    <source>
        <strain evidence="23 24">NBRC 107102</strain>
    </source>
</reference>
<dbReference type="PANTHER" id="PTHR43809">
    <property type="entry name" value="NITRITE REDUCTASE (NADH) LARGE SUBUNIT"/>
    <property type="match status" value="1"/>
</dbReference>
<dbReference type="InterPro" id="IPR005117">
    <property type="entry name" value="NiRdtase/SiRdtase_haem-b_fer"/>
</dbReference>
<dbReference type="PRINTS" id="PR00368">
    <property type="entry name" value="FADPNR"/>
</dbReference>
<feature type="domain" description="NADH-rubredoxin oxidoreductase C-terminal" evidence="22">
    <location>
        <begin position="320"/>
        <end position="387"/>
    </location>
</feature>
<evidence type="ECO:0000259" key="19">
    <source>
        <dbReference type="Pfam" id="PF03460"/>
    </source>
</evidence>
<keyword evidence="15 17" id="KW-0534">Nitrate assimilation</keyword>
<dbReference type="InterPro" id="IPR023753">
    <property type="entry name" value="FAD/NAD-binding_dom"/>
</dbReference>
<dbReference type="InterPro" id="IPR041575">
    <property type="entry name" value="Rubredoxin_C"/>
</dbReference>
<dbReference type="InterPro" id="IPR006067">
    <property type="entry name" value="NO2/SO3_Rdtase_4Fe4S_dom"/>
</dbReference>
<dbReference type="InterPro" id="IPR036188">
    <property type="entry name" value="FAD/NAD-bd_sf"/>
</dbReference>
<evidence type="ECO:0000256" key="5">
    <source>
        <dbReference type="ARBA" id="ARBA00010429"/>
    </source>
</evidence>
<comment type="cofactor">
    <cofactor evidence="3 17">
        <name>FAD</name>
        <dbReference type="ChEBI" id="CHEBI:57692"/>
    </cofactor>
</comment>
<evidence type="ECO:0000256" key="16">
    <source>
        <dbReference type="ARBA" id="ARBA00034078"/>
    </source>
</evidence>
<keyword evidence="14" id="KW-0411">Iron-sulfur</keyword>
<protein>
    <submittedName>
        <fullName evidence="23">Nitrite reductase [NAD(P)H]</fullName>
    </submittedName>
</protein>
<dbReference type="CDD" id="cd19944">
    <property type="entry name" value="NirB_Fer2_BFD-like_2"/>
    <property type="match status" value="1"/>
</dbReference>
<keyword evidence="10" id="KW-0479">Metal-binding</keyword>
<dbReference type="InterPro" id="IPR006066">
    <property type="entry name" value="NO2/SO3_Rdtase_FeS/sirohaem_BS"/>
</dbReference>
<keyword evidence="13" id="KW-0408">Iron</keyword>
<evidence type="ECO:0000256" key="1">
    <source>
        <dbReference type="ARBA" id="ARBA00001929"/>
    </source>
</evidence>
<dbReference type="RefSeq" id="WP_346187659.1">
    <property type="nucleotide sequence ID" value="NZ_BAABRL010000002.1"/>
</dbReference>
<dbReference type="PRINTS" id="PR00397">
    <property type="entry name" value="SIROHAEM"/>
</dbReference>
<gene>
    <name evidence="23" type="primary">nasD</name>
    <name evidence="23" type="ORF">Rhal01_00926</name>
</gene>
<dbReference type="SUPFAM" id="SSF51905">
    <property type="entry name" value="FAD/NAD(P)-binding domain"/>
    <property type="match status" value="2"/>
</dbReference>
<dbReference type="Proteomes" id="UP001424741">
    <property type="component" value="Unassembled WGS sequence"/>
</dbReference>
<dbReference type="CDD" id="cd19943">
    <property type="entry name" value="NirB_Fer2_BFD-like_1"/>
    <property type="match status" value="1"/>
</dbReference>
<dbReference type="Pfam" id="PF07992">
    <property type="entry name" value="Pyr_redox_2"/>
    <property type="match status" value="1"/>
</dbReference>
<dbReference type="PANTHER" id="PTHR43809:SF1">
    <property type="entry name" value="NITRITE REDUCTASE (NADH) LARGE SUBUNIT"/>
    <property type="match status" value="1"/>
</dbReference>
<feature type="domain" description="BFD-like [2Fe-2S]-binding" evidence="20">
    <location>
        <begin position="424"/>
        <end position="471"/>
    </location>
</feature>
<dbReference type="PROSITE" id="PS00365">
    <property type="entry name" value="NIR_SIR"/>
    <property type="match status" value="1"/>
</dbReference>
<comment type="caution">
    <text evidence="23">The sequence shown here is derived from an EMBL/GenBank/DDBJ whole genome shotgun (WGS) entry which is preliminary data.</text>
</comment>
<dbReference type="InterPro" id="IPR045854">
    <property type="entry name" value="NO2/SO3_Rdtase_4Fe4S_sf"/>
</dbReference>
<dbReference type="SUPFAM" id="SSF56014">
    <property type="entry name" value="Nitrite and sulphite reductase 4Fe-4S domain-like"/>
    <property type="match status" value="1"/>
</dbReference>
<comment type="similarity">
    <text evidence="5">Belongs to the nitrite and sulfite reductase 4Fe-4S domain family.</text>
</comment>
<evidence type="ECO:0000256" key="6">
    <source>
        <dbReference type="ARBA" id="ARBA00022485"/>
    </source>
</evidence>
<dbReference type="NCBIfam" id="TIGR02374">
    <property type="entry name" value="nitri_red_nirB"/>
    <property type="match status" value="1"/>
</dbReference>
<evidence type="ECO:0000256" key="10">
    <source>
        <dbReference type="ARBA" id="ARBA00022723"/>
    </source>
</evidence>
<comment type="cofactor">
    <cofactor evidence="16">
        <name>[2Fe-2S] cluster</name>
        <dbReference type="ChEBI" id="CHEBI:190135"/>
    </cofactor>
</comment>
<dbReference type="PIRSF" id="PIRSF037149">
    <property type="entry name" value="NirB"/>
    <property type="match status" value="1"/>
</dbReference>
<dbReference type="Gene3D" id="3.50.50.60">
    <property type="entry name" value="FAD/NAD(P)-binding domain"/>
    <property type="match status" value="2"/>
</dbReference>
<dbReference type="InterPro" id="IPR041854">
    <property type="entry name" value="BFD-like_2Fe2S-bd_dom_sf"/>
</dbReference>
<dbReference type="Gene3D" id="1.10.10.1100">
    <property type="entry name" value="BFD-like [2Fe-2S]-binding domain"/>
    <property type="match status" value="1"/>
</dbReference>
<keyword evidence="6" id="KW-0004">4Fe-4S</keyword>
<dbReference type="InterPro" id="IPR052034">
    <property type="entry name" value="NasD-like"/>
</dbReference>
<proteinExistence type="inferred from homology"/>
<evidence type="ECO:0000259" key="20">
    <source>
        <dbReference type="Pfam" id="PF04324"/>
    </source>
</evidence>
<dbReference type="InterPro" id="IPR016156">
    <property type="entry name" value="FAD/NAD-linked_Rdtase_dimer_sf"/>
</dbReference>